<dbReference type="EMBL" id="VSRR010000695">
    <property type="protein sequence ID" value="MPC18600.1"/>
    <property type="molecule type" value="Genomic_DNA"/>
</dbReference>
<proteinExistence type="predicted"/>
<dbReference type="AlphaFoldDB" id="A0A5B7DBD8"/>
<organism evidence="2 3">
    <name type="scientific">Portunus trituberculatus</name>
    <name type="common">Swimming crab</name>
    <name type="synonym">Neptunus trituberculatus</name>
    <dbReference type="NCBI Taxonomy" id="210409"/>
    <lineage>
        <taxon>Eukaryota</taxon>
        <taxon>Metazoa</taxon>
        <taxon>Ecdysozoa</taxon>
        <taxon>Arthropoda</taxon>
        <taxon>Crustacea</taxon>
        <taxon>Multicrustacea</taxon>
        <taxon>Malacostraca</taxon>
        <taxon>Eumalacostraca</taxon>
        <taxon>Eucarida</taxon>
        <taxon>Decapoda</taxon>
        <taxon>Pleocyemata</taxon>
        <taxon>Brachyura</taxon>
        <taxon>Eubrachyura</taxon>
        <taxon>Portunoidea</taxon>
        <taxon>Portunidae</taxon>
        <taxon>Portuninae</taxon>
        <taxon>Portunus</taxon>
    </lineage>
</organism>
<keyword evidence="3" id="KW-1185">Reference proteome</keyword>
<comment type="caution">
    <text evidence="2">The sequence shown here is derived from an EMBL/GenBank/DDBJ whole genome shotgun (WGS) entry which is preliminary data.</text>
</comment>
<evidence type="ECO:0000313" key="3">
    <source>
        <dbReference type="Proteomes" id="UP000324222"/>
    </source>
</evidence>
<sequence>MMADVAEGTVPEAEPLSPVRRRGHGQGLHQCPDHQPVTSSTTPVQGKQDRRQQPRGKGATQRHVASVQPRPHFPTRRQLQQLWRERPAATPSRSSTALPPAKEVSISKGDRDLPGSDCAQGCLLSWGHASSQRVWTARVIRKGLTWPWTTLLPL</sequence>
<dbReference type="Proteomes" id="UP000324222">
    <property type="component" value="Unassembled WGS sequence"/>
</dbReference>
<evidence type="ECO:0000256" key="1">
    <source>
        <dbReference type="SAM" id="MobiDB-lite"/>
    </source>
</evidence>
<feature type="compositionally biased region" description="Polar residues" evidence="1">
    <location>
        <begin position="36"/>
        <end position="45"/>
    </location>
</feature>
<reference evidence="2 3" key="1">
    <citation type="submission" date="2019-05" db="EMBL/GenBank/DDBJ databases">
        <title>Another draft genome of Portunus trituberculatus and its Hox gene families provides insights of decapod evolution.</title>
        <authorList>
            <person name="Jeong J.-H."/>
            <person name="Song I."/>
            <person name="Kim S."/>
            <person name="Choi T."/>
            <person name="Kim D."/>
            <person name="Ryu S."/>
            <person name="Kim W."/>
        </authorList>
    </citation>
    <scope>NUCLEOTIDE SEQUENCE [LARGE SCALE GENOMIC DNA]</scope>
    <source>
        <tissue evidence="2">Muscle</tissue>
    </source>
</reference>
<protein>
    <submittedName>
        <fullName evidence="2">Uncharacterized protein</fullName>
    </submittedName>
</protein>
<name>A0A5B7DBD8_PORTR</name>
<feature type="region of interest" description="Disordered" evidence="1">
    <location>
        <begin position="1"/>
        <end position="112"/>
    </location>
</feature>
<gene>
    <name evidence="2" type="ORF">E2C01_011488</name>
</gene>
<evidence type="ECO:0000313" key="2">
    <source>
        <dbReference type="EMBL" id="MPC18600.1"/>
    </source>
</evidence>
<accession>A0A5B7DBD8</accession>